<dbReference type="InterPro" id="IPR050494">
    <property type="entry name" value="Ser_Thr_dual-spec_kinase"/>
</dbReference>
<keyword evidence="7 11" id="KW-0067">ATP-binding</keyword>
<dbReference type="SMART" id="SM00220">
    <property type="entry name" value="S_TKc"/>
    <property type="match status" value="1"/>
</dbReference>
<dbReference type="GO" id="GO:0005856">
    <property type="term" value="C:cytoskeleton"/>
    <property type="evidence" value="ECO:0000318"/>
    <property type="project" value="GO_Central"/>
</dbReference>
<reference evidence="15" key="3">
    <citation type="submission" date="2020-12" db="UniProtKB">
        <authorList>
            <consortium name="EnsemblPlants"/>
        </authorList>
    </citation>
    <scope>IDENTIFICATION</scope>
</reference>
<proteinExistence type="inferred from homology"/>
<name>A0A2K1KEQ1_PHYPA</name>
<dbReference type="AlphaFoldDB" id="A0A2K1KEQ1"/>
<sequence length="336" mass="38668">MLSLASICDKVERQAAAEASPRLVITERGTSRKSMLTSLIQSRDHKYDTAMPALGSPGIGSSPEMVLRQCGQHLNEFEQREILPYSQIYYLGLESDKIQPSTTLGTCNFGYDDERGDYNVVNHDQLAYRYEVLGTLGKGSFGQVLKCSDHKYKVLRAIKMIRNKRRFHQQALTEVKILEHLRDKAKEESSSTNIVTIYESFYFRSHLCITFSLHDISLYELIKRNNFQGINLVVIKSFASQLLQTLRYLRKLNVIHCDLKPENILLQHPAMSKIKVIDFGSSCFSHEKGRCFSQHEILLKGHRYGNSHVQRMIKVYVKYRNFLKITVEFHAQLIAV</sequence>
<dbReference type="PANTHER" id="PTHR24058:SF22">
    <property type="entry name" value="DUAL SPECIFICITY TYROSINE-PHOSPHORYLATION-REGULATED KINASE 4"/>
    <property type="match status" value="1"/>
</dbReference>
<keyword evidence="5 11" id="KW-0547">Nucleotide-binding</keyword>
<comment type="similarity">
    <text evidence="1">Belongs to the protein kinase superfamily. CMGC Ser/Thr protein kinase family. MNB/DYRK subfamily.</text>
</comment>
<dbReference type="Gramene" id="Pp3c6_7380V3.1">
    <property type="protein sequence ID" value="Pp3c6_7380V3.1"/>
    <property type="gene ID" value="Pp3c6_7380"/>
</dbReference>
<dbReference type="STRING" id="3218.A0A2K1KEQ1"/>
<evidence type="ECO:0000256" key="12">
    <source>
        <dbReference type="RuleBase" id="RU000304"/>
    </source>
</evidence>
<evidence type="ECO:0000313" key="14">
    <source>
        <dbReference type="EMBL" id="PNR52256.1"/>
    </source>
</evidence>
<dbReference type="PaxDb" id="3218-PP1S252_88V6.1"/>
<evidence type="ECO:0000256" key="3">
    <source>
        <dbReference type="ARBA" id="ARBA00022527"/>
    </source>
</evidence>
<organism evidence="14">
    <name type="scientific">Physcomitrium patens</name>
    <name type="common">Spreading-leaved earth moss</name>
    <name type="synonym">Physcomitrella patens</name>
    <dbReference type="NCBI Taxonomy" id="3218"/>
    <lineage>
        <taxon>Eukaryota</taxon>
        <taxon>Viridiplantae</taxon>
        <taxon>Streptophyta</taxon>
        <taxon>Embryophyta</taxon>
        <taxon>Bryophyta</taxon>
        <taxon>Bryophytina</taxon>
        <taxon>Bryopsida</taxon>
        <taxon>Funariidae</taxon>
        <taxon>Funariales</taxon>
        <taxon>Funariaceae</taxon>
        <taxon>Physcomitrium</taxon>
    </lineage>
</organism>
<evidence type="ECO:0000256" key="7">
    <source>
        <dbReference type="ARBA" id="ARBA00022840"/>
    </source>
</evidence>
<feature type="domain" description="Protein kinase" evidence="13">
    <location>
        <begin position="130"/>
        <end position="336"/>
    </location>
</feature>
<dbReference type="InParanoid" id="A0A2K1KEQ1"/>
<dbReference type="EMBL" id="ABEU02000006">
    <property type="protein sequence ID" value="PNR52256.1"/>
    <property type="molecule type" value="Genomic_DNA"/>
</dbReference>
<dbReference type="InterPro" id="IPR000719">
    <property type="entry name" value="Prot_kinase_dom"/>
</dbReference>
<evidence type="ECO:0000259" key="13">
    <source>
        <dbReference type="PROSITE" id="PS50011"/>
    </source>
</evidence>
<dbReference type="Gene3D" id="3.30.10.30">
    <property type="entry name" value="DYRK"/>
    <property type="match status" value="1"/>
</dbReference>
<evidence type="ECO:0000256" key="2">
    <source>
        <dbReference type="ARBA" id="ARBA00013203"/>
    </source>
</evidence>
<evidence type="ECO:0000256" key="10">
    <source>
        <dbReference type="ARBA" id="ARBA00051680"/>
    </source>
</evidence>
<evidence type="ECO:0000313" key="16">
    <source>
        <dbReference type="Proteomes" id="UP000006727"/>
    </source>
</evidence>
<comment type="catalytic activity">
    <reaction evidence="9">
        <text>L-threonyl-[protein] + ATP = O-phospho-L-threonyl-[protein] + ADP + H(+)</text>
        <dbReference type="Rhea" id="RHEA:46608"/>
        <dbReference type="Rhea" id="RHEA-COMP:11060"/>
        <dbReference type="Rhea" id="RHEA-COMP:11605"/>
        <dbReference type="ChEBI" id="CHEBI:15378"/>
        <dbReference type="ChEBI" id="CHEBI:30013"/>
        <dbReference type="ChEBI" id="CHEBI:30616"/>
        <dbReference type="ChEBI" id="CHEBI:61977"/>
        <dbReference type="ChEBI" id="CHEBI:456216"/>
        <dbReference type="EC" id="2.7.12.1"/>
    </reaction>
</comment>
<dbReference type="Proteomes" id="UP000006727">
    <property type="component" value="Chromosome 6"/>
</dbReference>
<keyword evidence="6" id="KW-0418">Kinase</keyword>
<dbReference type="PANTHER" id="PTHR24058">
    <property type="entry name" value="DUAL SPECIFICITY PROTEIN KINASE"/>
    <property type="match status" value="1"/>
</dbReference>
<dbReference type="Gene3D" id="3.30.200.20">
    <property type="entry name" value="Phosphorylase Kinase, domain 1"/>
    <property type="match status" value="1"/>
</dbReference>
<dbReference type="GO" id="GO:0005737">
    <property type="term" value="C:cytoplasm"/>
    <property type="evidence" value="ECO:0000318"/>
    <property type="project" value="GO_Central"/>
</dbReference>
<dbReference type="SUPFAM" id="SSF56112">
    <property type="entry name" value="Protein kinase-like (PK-like)"/>
    <property type="match status" value="1"/>
</dbReference>
<dbReference type="PROSITE" id="PS00108">
    <property type="entry name" value="PROTEIN_KINASE_ST"/>
    <property type="match status" value="1"/>
</dbReference>
<dbReference type="GO" id="GO:0004712">
    <property type="term" value="F:protein serine/threonine/tyrosine kinase activity"/>
    <property type="evidence" value="ECO:0007669"/>
    <property type="project" value="UniProtKB-EC"/>
</dbReference>
<dbReference type="EnsemblPlants" id="Pp3c6_7380V3.1">
    <property type="protein sequence ID" value="Pp3c6_7380V3.1"/>
    <property type="gene ID" value="Pp3c6_7380"/>
</dbReference>
<gene>
    <name evidence="14" type="ORF">PHYPA_008630</name>
</gene>
<dbReference type="InterPro" id="IPR042521">
    <property type="entry name" value="DYRK"/>
</dbReference>
<feature type="binding site" evidence="11">
    <location>
        <position position="159"/>
    </location>
    <ligand>
        <name>ATP</name>
        <dbReference type="ChEBI" id="CHEBI:30616"/>
    </ligand>
</feature>
<protein>
    <recommendedName>
        <fullName evidence="2">dual-specificity kinase</fullName>
        <ecNumber evidence="2">2.7.12.1</ecNumber>
    </recommendedName>
</protein>
<dbReference type="InterPro" id="IPR011009">
    <property type="entry name" value="Kinase-like_dom_sf"/>
</dbReference>
<evidence type="ECO:0000256" key="8">
    <source>
        <dbReference type="ARBA" id="ARBA00049003"/>
    </source>
</evidence>
<dbReference type="PROSITE" id="PS00107">
    <property type="entry name" value="PROTEIN_KINASE_ATP"/>
    <property type="match status" value="1"/>
</dbReference>
<keyword evidence="4" id="KW-0808">Transferase</keyword>
<comment type="catalytic activity">
    <reaction evidence="8">
        <text>L-seryl-[protein] + ATP = O-phospho-L-seryl-[protein] + ADP + H(+)</text>
        <dbReference type="Rhea" id="RHEA:17989"/>
        <dbReference type="Rhea" id="RHEA-COMP:9863"/>
        <dbReference type="Rhea" id="RHEA-COMP:11604"/>
        <dbReference type="ChEBI" id="CHEBI:15378"/>
        <dbReference type="ChEBI" id="CHEBI:29999"/>
        <dbReference type="ChEBI" id="CHEBI:30616"/>
        <dbReference type="ChEBI" id="CHEBI:83421"/>
        <dbReference type="ChEBI" id="CHEBI:456216"/>
        <dbReference type="EC" id="2.7.12.1"/>
    </reaction>
</comment>
<dbReference type="EC" id="2.7.12.1" evidence="2"/>
<evidence type="ECO:0000313" key="15">
    <source>
        <dbReference type="EnsemblPlants" id="Pp3c6_7380V3.1"/>
    </source>
</evidence>
<dbReference type="GO" id="GO:0005524">
    <property type="term" value="F:ATP binding"/>
    <property type="evidence" value="ECO:0007669"/>
    <property type="project" value="UniProtKB-UniRule"/>
</dbReference>
<evidence type="ECO:0000256" key="11">
    <source>
        <dbReference type="PROSITE-ProRule" id="PRU10141"/>
    </source>
</evidence>
<evidence type="ECO:0000256" key="1">
    <source>
        <dbReference type="ARBA" id="ARBA00008867"/>
    </source>
</evidence>
<reference evidence="14 16" key="2">
    <citation type="journal article" date="2018" name="Plant J.">
        <title>The Physcomitrella patens chromosome-scale assembly reveals moss genome structure and evolution.</title>
        <authorList>
            <person name="Lang D."/>
            <person name="Ullrich K.K."/>
            <person name="Murat F."/>
            <person name="Fuchs J."/>
            <person name="Jenkins J."/>
            <person name="Haas F.B."/>
            <person name="Piednoel M."/>
            <person name="Gundlach H."/>
            <person name="Van Bel M."/>
            <person name="Meyberg R."/>
            <person name="Vives C."/>
            <person name="Morata J."/>
            <person name="Symeonidi A."/>
            <person name="Hiss M."/>
            <person name="Muchero W."/>
            <person name="Kamisugi Y."/>
            <person name="Saleh O."/>
            <person name="Blanc G."/>
            <person name="Decker E.L."/>
            <person name="van Gessel N."/>
            <person name="Grimwood J."/>
            <person name="Hayes R.D."/>
            <person name="Graham S.W."/>
            <person name="Gunter L.E."/>
            <person name="McDaniel S.F."/>
            <person name="Hoernstein S.N.W."/>
            <person name="Larsson A."/>
            <person name="Li F.W."/>
            <person name="Perroud P.F."/>
            <person name="Phillips J."/>
            <person name="Ranjan P."/>
            <person name="Rokshar D.S."/>
            <person name="Rothfels C.J."/>
            <person name="Schneider L."/>
            <person name="Shu S."/>
            <person name="Stevenson D.W."/>
            <person name="Thummler F."/>
            <person name="Tillich M."/>
            <person name="Villarreal Aguilar J.C."/>
            <person name="Widiez T."/>
            <person name="Wong G.K."/>
            <person name="Wymore A."/>
            <person name="Zhang Y."/>
            <person name="Zimmer A.D."/>
            <person name="Quatrano R.S."/>
            <person name="Mayer K.F.X."/>
            <person name="Goodstein D."/>
            <person name="Casacuberta J.M."/>
            <person name="Vandepoele K."/>
            <person name="Reski R."/>
            <person name="Cuming A.C."/>
            <person name="Tuskan G.A."/>
            <person name="Maumus F."/>
            <person name="Salse J."/>
            <person name="Schmutz J."/>
            <person name="Rensing S.A."/>
        </authorList>
    </citation>
    <scope>NUCLEOTIDE SEQUENCE [LARGE SCALE GENOMIC DNA]</scope>
    <source>
        <strain evidence="15 16">cv. Gransden 2004</strain>
    </source>
</reference>
<evidence type="ECO:0000256" key="9">
    <source>
        <dbReference type="ARBA" id="ARBA00049308"/>
    </source>
</evidence>
<evidence type="ECO:0000256" key="6">
    <source>
        <dbReference type="ARBA" id="ARBA00022777"/>
    </source>
</evidence>
<dbReference type="InterPro" id="IPR017441">
    <property type="entry name" value="Protein_kinase_ATP_BS"/>
</dbReference>
<dbReference type="InterPro" id="IPR008271">
    <property type="entry name" value="Ser/Thr_kinase_AS"/>
</dbReference>
<reference evidence="14 16" key="1">
    <citation type="journal article" date="2008" name="Science">
        <title>The Physcomitrella genome reveals evolutionary insights into the conquest of land by plants.</title>
        <authorList>
            <person name="Rensing S."/>
            <person name="Lang D."/>
            <person name="Zimmer A."/>
            <person name="Terry A."/>
            <person name="Salamov A."/>
            <person name="Shapiro H."/>
            <person name="Nishiyama T."/>
            <person name="Perroud P.-F."/>
            <person name="Lindquist E."/>
            <person name="Kamisugi Y."/>
            <person name="Tanahashi T."/>
            <person name="Sakakibara K."/>
            <person name="Fujita T."/>
            <person name="Oishi K."/>
            <person name="Shin-I T."/>
            <person name="Kuroki Y."/>
            <person name="Toyoda A."/>
            <person name="Suzuki Y."/>
            <person name="Hashimoto A."/>
            <person name="Yamaguchi K."/>
            <person name="Sugano A."/>
            <person name="Kohara Y."/>
            <person name="Fujiyama A."/>
            <person name="Anterola A."/>
            <person name="Aoki S."/>
            <person name="Ashton N."/>
            <person name="Barbazuk W.B."/>
            <person name="Barker E."/>
            <person name="Bennetzen J."/>
            <person name="Bezanilla M."/>
            <person name="Blankenship R."/>
            <person name="Cho S.H."/>
            <person name="Dutcher S."/>
            <person name="Estelle M."/>
            <person name="Fawcett J.A."/>
            <person name="Gundlach H."/>
            <person name="Hanada K."/>
            <person name="Heyl A."/>
            <person name="Hicks K.A."/>
            <person name="Hugh J."/>
            <person name="Lohr M."/>
            <person name="Mayer K."/>
            <person name="Melkozernov A."/>
            <person name="Murata T."/>
            <person name="Nelson D."/>
            <person name="Pils B."/>
            <person name="Prigge M."/>
            <person name="Reiss B."/>
            <person name="Renner T."/>
            <person name="Rombauts S."/>
            <person name="Rushton P."/>
            <person name="Sanderfoot A."/>
            <person name="Schween G."/>
            <person name="Shiu S.-H."/>
            <person name="Stueber K."/>
            <person name="Theodoulou F.L."/>
            <person name="Tu H."/>
            <person name="Van de Peer Y."/>
            <person name="Verrier P.J."/>
            <person name="Waters E."/>
            <person name="Wood A."/>
            <person name="Yang L."/>
            <person name="Cove D."/>
            <person name="Cuming A."/>
            <person name="Hasebe M."/>
            <person name="Lucas S."/>
            <person name="Mishler D.B."/>
            <person name="Reski R."/>
            <person name="Grigoriev I."/>
            <person name="Quatrano R.S."/>
            <person name="Boore J.L."/>
        </authorList>
    </citation>
    <scope>NUCLEOTIDE SEQUENCE [LARGE SCALE GENOMIC DNA]</scope>
    <source>
        <strain evidence="15 16">cv. Gransden 2004</strain>
    </source>
</reference>
<dbReference type="Pfam" id="PF00069">
    <property type="entry name" value="Pkinase"/>
    <property type="match status" value="1"/>
</dbReference>
<keyword evidence="3 12" id="KW-0723">Serine/threonine-protein kinase</keyword>
<comment type="catalytic activity">
    <reaction evidence="10">
        <text>L-tyrosyl-[protein] + ATP = O-phospho-L-tyrosyl-[protein] + ADP + H(+)</text>
        <dbReference type="Rhea" id="RHEA:10596"/>
        <dbReference type="Rhea" id="RHEA-COMP:10136"/>
        <dbReference type="Rhea" id="RHEA-COMP:20101"/>
        <dbReference type="ChEBI" id="CHEBI:15378"/>
        <dbReference type="ChEBI" id="CHEBI:30616"/>
        <dbReference type="ChEBI" id="CHEBI:46858"/>
        <dbReference type="ChEBI" id="CHEBI:61978"/>
        <dbReference type="ChEBI" id="CHEBI:456216"/>
        <dbReference type="EC" id="2.7.12.1"/>
    </reaction>
</comment>
<evidence type="ECO:0000256" key="4">
    <source>
        <dbReference type="ARBA" id="ARBA00022679"/>
    </source>
</evidence>
<dbReference type="PROSITE" id="PS50011">
    <property type="entry name" value="PROTEIN_KINASE_DOM"/>
    <property type="match status" value="1"/>
</dbReference>
<dbReference type="Gene3D" id="1.10.510.10">
    <property type="entry name" value="Transferase(Phosphotransferase) domain 1"/>
    <property type="match status" value="1"/>
</dbReference>
<accession>A0A2K1KEQ1</accession>
<keyword evidence="16" id="KW-1185">Reference proteome</keyword>
<evidence type="ECO:0000256" key="5">
    <source>
        <dbReference type="ARBA" id="ARBA00022741"/>
    </source>
</evidence>
<dbReference type="GO" id="GO:0004674">
    <property type="term" value="F:protein serine/threonine kinase activity"/>
    <property type="evidence" value="ECO:0000318"/>
    <property type="project" value="GO_Central"/>
</dbReference>